<dbReference type="InterPro" id="IPR045865">
    <property type="entry name" value="ACT-like_dom_sf"/>
</dbReference>
<dbReference type="Proteomes" id="UP000007813">
    <property type="component" value="Unassembled WGS sequence"/>
</dbReference>
<dbReference type="InterPro" id="IPR027795">
    <property type="entry name" value="CASTOR_ACT_dom"/>
</dbReference>
<evidence type="ECO:0000259" key="1">
    <source>
        <dbReference type="Pfam" id="PF13840"/>
    </source>
</evidence>
<dbReference type="PANTHER" id="PTHR39199">
    <property type="entry name" value="BLR5128 PROTEIN"/>
    <property type="match status" value="1"/>
</dbReference>
<evidence type="ECO:0000313" key="3">
    <source>
        <dbReference type="Proteomes" id="UP000007813"/>
    </source>
</evidence>
<organism evidence="2 3">
    <name type="scientific">Halogranum salarium B-1</name>
    <dbReference type="NCBI Taxonomy" id="1210908"/>
    <lineage>
        <taxon>Archaea</taxon>
        <taxon>Methanobacteriati</taxon>
        <taxon>Methanobacteriota</taxon>
        <taxon>Stenosarchaea group</taxon>
        <taxon>Halobacteria</taxon>
        <taxon>Halobacteriales</taxon>
        <taxon>Haloferacaceae</taxon>
    </lineage>
</organism>
<dbReference type="OrthoDB" id="50343at2157"/>
<reference evidence="2 3" key="1">
    <citation type="journal article" date="2012" name="J. Bacteriol.">
        <title>Draft Genome Sequence of the Extremely Halophilic Archaeon Halogranum salarium B-1T.</title>
        <authorList>
            <person name="Kim K.K."/>
            <person name="Lee K.C."/>
            <person name="Lee J.S."/>
        </authorList>
    </citation>
    <scope>NUCLEOTIDE SEQUENCE [LARGE SCALE GENOMIC DNA]</scope>
    <source>
        <strain evidence="2 3">B-1</strain>
    </source>
</reference>
<dbReference type="eggNOG" id="arCOG05233">
    <property type="taxonomic scope" value="Archaea"/>
</dbReference>
<sequence>MDPEAVLEDCTVDVAAEAYAVVTTDSETEVSDAFATIHDRNETTHVVREEQLDAIETRKEKRGWALLTFDAVLPFELIGFLAVVATALAERDVSVFALSAYSTDHVLVQRDDLAEALDALEELGCESRRL</sequence>
<dbReference type="SUPFAM" id="SSF55021">
    <property type="entry name" value="ACT-like"/>
    <property type="match status" value="1"/>
</dbReference>
<dbReference type="AlphaFoldDB" id="J3A146"/>
<gene>
    <name evidence="2" type="ORF">HSB1_24690</name>
</gene>
<dbReference type="PANTHER" id="PTHR39199:SF1">
    <property type="entry name" value="BLR5128 PROTEIN"/>
    <property type="match status" value="1"/>
</dbReference>
<protein>
    <recommendedName>
        <fullName evidence="1">CASTOR ACT domain-containing protein</fullName>
    </recommendedName>
</protein>
<dbReference type="Pfam" id="PF13840">
    <property type="entry name" value="ACT_7"/>
    <property type="match status" value="1"/>
</dbReference>
<accession>J3A146</accession>
<proteinExistence type="predicted"/>
<name>J3A146_9EURY</name>
<comment type="caution">
    <text evidence="2">The sequence shown here is derived from an EMBL/GenBank/DDBJ whole genome shotgun (WGS) entry which is preliminary data.</text>
</comment>
<dbReference type="Gene3D" id="3.30.2130.10">
    <property type="entry name" value="VC0802-like"/>
    <property type="match status" value="1"/>
</dbReference>
<feature type="domain" description="CASTOR ACT" evidence="1">
    <location>
        <begin position="61"/>
        <end position="122"/>
    </location>
</feature>
<evidence type="ECO:0000313" key="2">
    <source>
        <dbReference type="EMBL" id="EJN59048.1"/>
    </source>
</evidence>
<dbReference type="RefSeq" id="WP_009367551.1">
    <property type="nucleotide sequence ID" value="NZ_ALJD01000006.1"/>
</dbReference>
<dbReference type="EMBL" id="ALJD01000006">
    <property type="protein sequence ID" value="EJN59048.1"/>
    <property type="molecule type" value="Genomic_DNA"/>
</dbReference>